<feature type="region of interest" description="Disordered" evidence="1">
    <location>
        <begin position="1"/>
        <end position="60"/>
    </location>
</feature>
<organism evidence="3 4">
    <name type="scientific">Mytilus edulis</name>
    <name type="common">Blue mussel</name>
    <dbReference type="NCBI Taxonomy" id="6550"/>
    <lineage>
        <taxon>Eukaryota</taxon>
        <taxon>Metazoa</taxon>
        <taxon>Spiralia</taxon>
        <taxon>Lophotrochozoa</taxon>
        <taxon>Mollusca</taxon>
        <taxon>Bivalvia</taxon>
        <taxon>Autobranchia</taxon>
        <taxon>Pteriomorphia</taxon>
        <taxon>Mytilida</taxon>
        <taxon>Mytiloidea</taxon>
        <taxon>Mytilidae</taxon>
        <taxon>Mytilinae</taxon>
        <taxon>Mytilus</taxon>
    </lineage>
</organism>
<comment type="caution">
    <text evidence="3">The sequence shown here is derived from an EMBL/GenBank/DDBJ whole genome shotgun (WGS) entry which is preliminary data.</text>
</comment>
<keyword evidence="2" id="KW-1133">Transmembrane helix</keyword>
<feature type="transmembrane region" description="Helical" evidence="2">
    <location>
        <begin position="130"/>
        <end position="150"/>
    </location>
</feature>
<protein>
    <submittedName>
        <fullName evidence="3">Uncharacterized protein</fullName>
    </submittedName>
</protein>
<evidence type="ECO:0000313" key="3">
    <source>
        <dbReference type="EMBL" id="CAG2224046.1"/>
    </source>
</evidence>
<gene>
    <name evidence="3" type="ORF">MEDL_37212</name>
</gene>
<feature type="compositionally biased region" description="Basic and acidic residues" evidence="1">
    <location>
        <begin position="14"/>
        <end position="33"/>
    </location>
</feature>
<dbReference type="Proteomes" id="UP000683360">
    <property type="component" value="Unassembled WGS sequence"/>
</dbReference>
<reference evidence="3" key="1">
    <citation type="submission" date="2021-03" db="EMBL/GenBank/DDBJ databases">
        <authorList>
            <person name="Bekaert M."/>
        </authorList>
    </citation>
    <scope>NUCLEOTIDE SEQUENCE</scope>
</reference>
<evidence type="ECO:0000256" key="2">
    <source>
        <dbReference type="SAM" id="Phobius"/>
    </source>
</evidence>
<keyword evidence="2" id="KW-0812">Transmembrane</keyword>
<dbReference type="AlphaFoldDB" id="A0A8S3T0C4"/>
<evidence type="ECO:0000313" key="4">
    <source>
        <dbReference type="Proteomes" id="UP000683360"/>
    </source>
</evidence>
<feature type="compositionally biased region" description="Basic and acidic residues" evidence="1">
    <location>
        <begin position="41"/>
        <end position="60"/>
    </location>
</feature>
<proteinExistence type="predicted"/>
<dbReference type="EMBL" id="CAJPWZ010001795">
    <property type="protein sequence ID" value="CAG2224046.1"/>
    <property type="molecule type" value="Genomic_DNA"/>
</dbReference>
<sequence length="151" mass="17493">MSGKNLLKTAPKPTKPEEKEEIKTKEPDLEQTKDNTMPMDKPQRLTEPDLPDEHKDTYDGDKSVQAFHENTDGYANRTLNQNYPVQGSRYSGKLSLDIFRTQKPDIIEIDMKNVNTDGSEKLYIKDSLKWFLDINAVLLVCVFVFLYFIFQ</sequence>
<keyword evidence="4" id="KW-1185">Reference proteome</keyword>
<name>A0A8S3T0C4_MYTED</name>
<evidence type="ECO:0000256" key="1">
    <source>
        <dbReference type="SAM" id="MobiDB-lite"/>
    </source>
</evidence>
<keyword evidence="2" id="KW-0472">Membrane</keyword>
<accession>A0A8S3T0C4</accession>